<gene>
    <name evidence="1" type="ORF">HK103_000316</name>
    <name evidence="2" type="ORF">HK103_005279</name>
</gene>
<keyword evidence="3" id="KW-1185">Reference proteome</keyword>
<protein>
    <submittedName>
        <fullName evidence="1">Uncharacterized protein</fullName>
    </submittedName>
</protein>
<evidence type="ECO:0000313" key="1">
    <source>
        <dbReference type="EMBL" id="KAJ3253792.1"/>
    </source>
</evidence>
<name>A0AAD5UBM4_9FUNG</name>
<dbReference type="Proteomes" id="UP001210925">
    <property type="component" value="Unassembled WGS sequence"/>
</dbReference>
<accession>A0AAD5UBM4</accession>
<organism evidence="1 3">
    <name type="scientific">Boothiomyces macroporosus</name>
    <dbReference type="NCBI Taxonomy" id="261099"/>
    <lineage>
        <taxon>Eukaryota</taxon>
        <taxon>Fungi</taxon>
        <taxon>Fungi incertae sedis</taxon>
        <taxon>Chytridiomycota</taxon>
        <taxon>Chytridiomycota incertae sedis</taxon>
        <taxon>Chytridiomycetes</taxon>
        <taxon>Rhizophydiales</taxon>
        <taxon>Terramycetaceae</taxon>
        <taxon>Boothiomyces</taxon>
    </lineage>
</organism>
<evidence type="ECO:0000313" key="3">
    <source>
        <dbReference type="Proteomes" id="UP001210925"/>
    </source>
</evidence>
<dbReference type="AlphaFoldDB" id="A0AAD5UBM4"/>
<comment type="caution">
    <text evidence="1">The sequence shown here is derived from an EMBL/GenBank/DDBJ whole genome shotgun (WGS) entry which is preliminary data.</text>
</comment>
<sequence>MEILQTTDNYQQAMLYSQIGISLSDVHLSLMQLMARQVFTLLTSGSEAASLGIDDYSASLEIK</sequence>
<evidence type="ECO:0000313" key="2">
    <source>
        <dbReference type="EMBL" id="KAJ3256536.1"/>
    </source>
</evidence>
<proteinExistence type="predicted"/>
<reference evidence="1" key="1">
    <citation type="submission" date="2020-05" db="EMBL/GenBank/DDBJ databases">
        <title>Phylogenomic resolution of chytrid fungi.</title>
        <authorList>
            <person name="Stajich J.E."/>
            <person name="Amses K."/>
            <person name="Simmons R."/>
            <person name="Seto K."/>
            <person name="Myers J."/>
            <person name="Bonds A."/>
            <person name="Quandt C.A."/>
            <person name="Barry K."/>
            <person name="Liu P."/>
            <person name="Grigoriev I."/>
            <person name="Longcore J.E."/>
            <person name="James T.Y."/>
        </authorList>
    </citation>
    <scope>NUCLEOTIDE SEQUENCE</scope>
    <source>
        <strain evidence="1">PLAUS21</strain>
    </source>
</reference>
<dbReference type="EMBL" id="JADGKB010000100">
    <property type="protein sequence ID" value="KAJ3253792.1"/>
    <property type="molecule type" value="Genomic_DNA"/>
</dbReference>
<dbReference type="EMBL" id="JADGKB010000049">
    <property type="protein sequence ID" value="KAJ3256536.1"/>
    <property type="molecule type" value="Genomic_DNA"/>
</dbReference>